<comment type="caution">
    <text evidence="1">The sequence shown here is derived from an EMBL/GenBank/DDBJ whole genome shotgun (WGS) entry which is preliminary data.</text>
</comment>
<dbReference type="RefSeq" id="WP_209970490.1">
    <property type="nucleotide sequence ID" value="NZ_JAGGLB010000003.1"/>
</dbReference>
<evidence type="ECO:0000313" key="2">
    <source>
        <dbReference type="Proteomes" id="UP001519287"/>
    </source>
</evidence>
<dbReference type="InterPro" id="IPR024072">
    <property type="entry name" value="DHFR-like_dom_sf"/>
</dbReference>
<name>A0ABS4IQ24_9BACL</name>
<dbReference type="EMBL" id="JAGGLB010000003">
    <property type="protein sequence ID" value="MBP1989674.1"/>
    <property type="molecule type" value="Genomic_DNA"/>
</dbReference>
<sequence length="62" mass="7061">MQPFITLNGVMQAPGDFAQTLMKHHLIDEYRTWVHPVILGRGQRLTTKPTEFIQPKTSPSSL</sequence>
<proteinExistence type="predicted"/>
<organism evidence="1 2">
    <name type="scientific">Paenibacillus eucommiae</name>
    <dbReference type="NCBI Taxonomy" id="1355755"/>
    <lineage>
        <taxon>Bacteria</taxon>
        <taxon>Bacillati</taxon>
        <taxon>Bacillota</taxon>
        <taxon>Bacilli</taxon>
        <taxon>Bacillales</taxon>
        <taxon>Paenibacillaceae</taxon>
        <taxon>Paenibacillus</taxon>
    </lineage>
</organism>
<reference evidence="1 2" key="1">
    <citation type="submission" date="2021-03" db="EMBL/GenBank/DDBJ databases">
        <title>Genomic Encyclopedia of Type Strains, Phase IV (KMG-IV): sequencing the most valuable type-strain genomes for metagenomic binning, comparative biology and taxonomic classification.</title>
        <authorList>
            <person name="Goeker M."/>
        </authorList>
    </citation>
    <scope>NUCLEOTIDE SEQUENCE [LARGE SCALE GENOMIC DNA]</scope>
    <source>
        <strain evidence="1 2">DSM 26048</strain>
    </source>
</reference>
<keyword evidence="2" id="KW-1185">Reference proteome</keyword>
<dbReference type="SUPFAM" id="SSF53597">
    <property type="entry name" value="Dihydrofolate reductase-like"/>
    <property type="match status" value="1"/>
</dbReference>
<accession>A0ABS4IQ24</accession>
<protein>
    <submittedName>
        <fullName evidence="1">Dihydrofolate reductase</fullName>
    </submittedName>
</protein>
<evidence type="ECO:0000313" key="1">
    <source>
        <dbReference type="EMBL" id="MBP1989674.1"/>
    </source>
</evidence>
<dbReference type="Proteomes" id="UP001519287">
    <property type="component" value="Unassembled WGS sequence"/>
</dbReference>
<gene>
    <name evidence="1" type="ORF">J2Z66_001272</name>
</gene>
<dbReference type="Gene3D" id="3.40.430.10">
    <property type="entry name" value="Dihydrofolate Reductase, subunit A"/>
    <property type="match status" value="1"/>
</dbReference>